<evidence type="ECO:0000313" key="3">
    <source>
        <dbReference type="Proteomes" id="UP000765509"/>
    </source>
</evidence>
<reference evidence="2" key="1">
    <citation type="submission" date="2021-03" db="EMBL/GenBank/DDBJ databases">
        <title>Draft genome sequence of rust myrtle Austropuccinia psidii MF-1, a brazilian biotype.</title>
        <authorList>
            <person name="Quecine M.C."/>
            <person name="Pachon D.M.R."/>
            <person name="Bonatelli M.L."/>
            <person name="Correr F.H."/>
            <person name="Franceschini L.M."/>
            <person name="Leite T.F."/>
            <person name="Margarido G.R.A."/>
            <person name="Almeida C.A."/>
            <person name="Ferrarezi J.A."/>
            <person name="Labate C.A."/>
        </authorList>
    </citation>
    <scope>NUCLEOTIDE SEQUENCE</scope>
    <source>
        <strain evidence="2">MF-1</strain>
    </source>
</reference>
<dbReference type="OrthoDB" id="5423336at2759"/>
<proteinExistence type="predicted"/>
<keyword evidence="3" id="KW-1185">Reference proteome</keyword>
<dbReference type="EMBL" id="AVOT02035191">
    <property type="protein sequence ID" value="MBW0529478.1"/>
    <property type="molecule type" value="Genomic_DNA"/>
</dbReference>
<evidence type="ECO:0000313" key="2">
    <source>
        <dbReference type="EMBL" id="MBW0529478.1"/>
    </source>
</evidence>
<dbReference type="PANTHER" id="PTHR11439:SF467">
    <property type="entry name" value="INTEGRASE CATALYTIC DOMAIN-CONTAINING PROTEIN"/>
    <property type="match status" value="1"/>
</dbReference>
<dbReference type="PANTHER" id="PTHR11439">
    <property type="entry name" value="GAG-POL-RELATED RETROTRANSPOSON"/>
    <property type="match status" value="1"/>
</dbReference>
<dbReference type="Proteomes" id="UP000765509">
    <property type="component" value="Unassembled WGS sequence"/>
</dbReference>
<comment type="caution">
    <text evidence="2">The sequence shown here is derived from an EMBL/GenBank/DDBJ whole genome shotgun (WGS) entry which is preliminary data.</text>
</comment>
<protein>
    <recommendedName>
        <fullName evidence="1">Reverse transcriptase Ty1/copia-type domain-containing protein</fullName>
    </recommendedName>
</protein>
<feature type="domain" description="Reverse transcriptase Ty1/copia-type" evidence="1">
    <location>
        <begin position="4"/>
        <end position="148"/>
    </location>
</feature>
<accession>A0A9Q3I652</accession>
<sequence length="278" mass="31409">MAGFDVSAAYLYSPIQEDVYVQAPVELQPELHGKVMKLKKALYGTKQAAQCWWTFSKTMMTKLGFECSEVEVLLYIYRKHATIIIVYIHVDNGIVIGNSIKSVNHFKKALMREVDVQWQTNVEKILGLHINDNGKQLEIHQKILIDQYLCDYSRPIIPQYTTMANGSLVTNSAKGLDTTSYQSAIGTLMYISGGSRTDITYAVHMLARFASCPSKSHWLALDHLTGYLLRHWDKCFIYTALSSDISIWVDASWGGEHARSTSGFVIKAFGDLIAWNLR</sequence>
<dbReference type="InterPro" id="IPR013103">
    <property type="entry name" value="RVT_2"/>
</dbReference>
<dbReference type="InterPro" id="IPR043502">
    <property type="entry name" value="DNA/RNA_pol_sf"/>
</dbReference>
<dbReference type="Pfam" id="PF07727">
    <property type="entry name" value="RVT_2"/>
    <property type="match status" value="1"/>
</dbReference>
<gene>
    <name evidence="2" type="ORF">O181_069193</name>
</gene>
<dbReference type="SUPFAM" id="SSF56672">
    <property type="entry name" value="DNA/RNA polymerases"/>
    <property type="match status" value="1"/>
</dbReference>
<name>A0A9Q3I652_9BASI</name>
<organism evidence="2 3">
    <name type="scientific">Austropuccinia psidii MF-1</name>
    <dbReference type="NCBI Taxonomy" id="1389203"/>
    <lineage>
        <taxon>Eukaryota</taxon>
        <taxon>Fungi</taxon>
        <taxon>Dikarya</taxon>
        <taxon>Basidiomycota</taxon>
        <taxon>Pucciniomycotina</taxon>
        <taxon>Pucciniomycetes</taxon>
        <taxon>Pucciniales</taxon>
        <taxon>Sphaerophragmiaceae</taxon>
        <taxon>Austropuccinia</taxon>
    </lineage>
</organism>
<dbReference type="AlphaFoldDB" id="A0A9Q3I652"/>
<evidence type="ECO:0000259" key="1">
    <source>
        <dbReference type="Pfam" id="PF07727"/>
    </source>
</evidence>